<dbReference type="GO" id="GO:0071011">
    <property type="term" value="C:precatalytic spliceosome"/>
    <property type="evidence" value="ECO:0007669"/>
    <property type="project" value="TreeGrafter"/>
</dbReference>
<feature type="compositionally biased region" description="Basic and acidic residues" evidence="2">
    <location>
        <begin position="271"/>
        <end position="281"/>
    </location>
</feature>
<dbReference type="STRING" id="400682.A0A1X7TDF5"/>
<dbReference type="Gene3D" id="3.30.70.330">
    <property type="match status" value="2"/>
</dbReference>
<dbReference type="GO" id="GO:0006376">
    <property type="term" value="P:mRNA splice site recognition"/>
    <property type="evidence" value="ECO:0007669"/>
    <property type="project" value="TreeGrafter"/>
</dbReference>
<sequence>MQSLQEVANQQRALLLMSRIYIGSINFELGEEAVRVAFSPFGTIKTINMSWDSATMKHKGYAFVEFETAEAAQLALEQMTGVIIGGRNIKVGRPNNVPQAAPIIASIQESAAKLPRIYVASIHKDLSAKDVKSVFEAFGKIKKVELAPDTAPGKHRGWGFIDYENHKKVWDRSVYCILCCISLILKVNIPDNVSERYAHSLSVWSVTPTTHWIIVFGGKRNFSTNISDPAVIELRYTSNNDWSTSIIPLDQYQEKLQERRREWEASQPVQPEDHSRREIDRLTHVLQERERELEEERRESH</sequence>
<dbReference type="GO" id="GO:0003723">
    <property type="term" value="F:RNA binding"/>
    <property type="evidence" value="ECO:0007669"/>
    <property type="project" value="UniProtKB-UniRule"/>
</dbReference>
<dbReference type="GO" id="GO:0071013">
    <property type="term" value="C:catalytic step 2 spliceosome"/>
    <property type="evidence" value="ECO:0007669"/>
    <property type="project" value="TreeGrafter"/>
</dbReference>
<protein>
    <recommendedName>
        <fullName evidence="3">RRM domain-containing protein</fullName>
    </recommendedName>
</protein>
<organism evidence="4">
    <name type="scientific">Amphimedon queenslandica</name>
    <name type="common">Sponge</name>
    <dbReference type="NCBI Taxonomy" id="400682"/>
    <lineage>
        <taxon>Eukaryota</taxon>
        <taxon>Metazoa</taxon>
        <taxon>Porifera</taxon>
        <taxon>Demospongiae</taxon>
        <taxon>Heteroscleromorpha</taxon>
        <taxon>Haplosclerida</taxon>
        <taxon>Niphatidae</taxon>
        <taxon>Amphimedon</taxon>
    </lineage>
</organism>
<evidence type="ECO:0000259" key="3">
    <source>
        <dbReference type="PROSITE" id="PS50102"/>
    </source>
</evidence>
<dbReference type="InterPro" id="IPR035979">
    <property type="entry name" value="RBD_domain_sf"/>
</dbReference>
<name>A0A1X7TDF5_AMPQE</name>
<dbReference type="SMART" id="SM00360">
    <property type="entry name" value="RRM"/>
    <property type="match status" value="2"/>
</dbReference>
<proteinExistence type="predicted"/>
<dbReference type="PROSITE" id="PS50102">
    <property type="entry name" value="RRM"/>
    <property type="match status" value="2"/>
</dbReference>
<evidence type="ECO:0000313" key="4">
    <source>
        <dbReference type="EnsemblMetazoa" id="Aqu2.1.12497_001"/>
    </source>
</evidence>
<evidence type="ECO:0000256" key="2">
    <source>
        <dbReference type="SAM" id="MobiDB-lite"/>
    </source>
</evidence>
<dbReference type="InterPro" id="IPR000504">
    <property type="entry name" value="RRM_dom"/>
</dbReference>
<dbReference type="InParanoid" id="A0A1X7TDF5"/>
<dbReference type="InterPro" id="IPR034209">
    <property type="entry name" value="PUF60_RRM1"/>
</dbReference>
<dbReference type="SUPFAM" id="SSF54928">
    <property type="entry name" value="RNA-binding domain, RBD"/>
    <property type="match status" value="1"/>
</dbReference>
<dbReference type="FunFam" id="3.30.70.330:FF:000136">
    <property type="entry name" value="poly(U)-binding-splicing factor PUF60 isoform X1"/>
    <property type="match status" value="1"/>
</dbReference>
<feature type="domain" description="RRM" evidence="3">
    <location>
        <begin position="115"/>
        <end position="169"/>
    </location>
</feature>
<dbReference type="PANTHER" id="PTHR47330">
    <property type="entry name" value="POLY(U)-BINDING-SPLICING FACTOR PUF60-B-RELATED"/>
    <property type="match status" value="1"/>
</dbReference>
<feature type="region of interest" description="Disordered" evidence="2">
    <location>
        <begin position="259"/>
        <end position="281"/>
    </location>
</feature>
<accession>A0A1X7TDF5</accession>
<dbReference type="EnsemblMetazoa" id="Aqu2.1.12497_001">
    <property type="protein sequence ID" value="Aqu2.1.12497_001"/>
    <property type="gene ID" value="Aqu2.1.12497"/>
</dbReference>
<dbReference type="Pfam" id="PF00076">
    <property type="entry name" value="RRM_1"/>
    <property type="match status" value="2"/>
</dbReference>
<dbReference type="AlphaFoldDB" id="A0A1X7TDF5"/>
<keyword evidence="1" id="KW-0694">RNA-binding</keyword>
<dbReference type="PANTHER" id="PTHR47330:SF1">
    <property type="entry name" value="POLY(U)-BINDING-SPLICING FACTOR PUF60"/>
    <property type="match status" value="1"/>
</dbReference>
<dbReference type="GO" id="GO:0000381">
    <property type="term" value="P:regulation of alternative mRNA splicing, via spliceosome"/>
    <property type="evidence" value="ECO:0007669"/>
    <property type="project" value="TreeGrafter"/>
</dbReference>
<evidence type="ECO:0000256" key="1">
    <source>
        <dbReference type="PROSITE-ProRule" id="PRU00176"/>
    </source>
</evidence>
<dbReference type="InterPro" id="IPR051974">
    <property type="entry name" value="PUF60_regulator"/>
</dbReference>
<reference evidence="4" key="1">
    <citation type="submission" date="2017-05" db="UniProtKB">
        <authorList>
            <consortium name="EnsemblMetazoa"/>
        </authorList>
    </citation>
    <scope>IDENTIFICATION</scope>
</reference>
<dbReference type="CDD" id="cd12370">
    <property type="entry name" value="RRM1_PUF60"/>
    <property type="match status" value="1"/>
</dbReference>
<dbReference type="GO" id="GO:0000380">
    <property type="term" value="P:alternative mRNA splicing, via spliceosome"/>
    <property type="evidence" value="ECO:0007669"/>
    <property type="project" value="TreeGrafter"/>
</dbReference>
<dbReference type="OrthoDB" id="10251809at2759"/>
<dbReference type="InterPro" id="IPR012677">
    <property type="entry name" value="Nucleotide-bd_a/b_plait_sf"/>
</dbReference>
<feature type="domain" description="RRM" evidence="3">
    <location>
        <begin position="18"/>
        <end position="96"/>
    </location>
</feature>